<evidence type="ECO:0000259" key="5">
    <source>
        <dbReference type="PROSITE" id="PS50011"/>
    </source>
</evidence>
<gene>
    <name evidence="6" type="primary">pknD_6</name>
    <name evidence="6" type="ORF">HOV93_18120</name>
</gene>
<organism evidence="6 7">
    <name type="scientific">Bremerella alba</name>
    <dbReference type="NCBI Taxonomy" id="980252"/>
    <lineage>
        <taxon>Bacteria</taxon>
        <taxon>Pseudomonadati</taxon>
        <taxon>Planctomycetota</taxon>
        <taxon>Planctomycetia</taxon>
        <taxon>Pirellulales</taxon>
        <taxon>Pirellulaceae</taxon>
        <taxon>Bremerella</taxon>
    </lineage>
</organism>
<accession>A0A7V8V4C9</accession>
<keyword evidence="1 6" id="KW-0808">Transferase</keyword>
<dbReference type="RefSeq" id="WP_207396105.1">
    <property type="nucleotide sequence ID" value="NZ_JABRWO010000004.1"/>
</dbReference>
<sequence length="771" mass="84948">MSSNQAPVPDARFAETMAGASGDFSKEQQDIAVAALILRMGVISERQLSQALSTWALHGDLPLHEHLVALGQLDVETCNQLIERSPALLEEVTLATGDTGFTSAETVVARTLDSVDPSGAIARLMGIRSVSGSGANDATGVRSSVARYRLIRKLGQGGLGRVWLAYDEHLKRPVAVKEVTAPDQSSAHERFRREAEITGRLEHPGIVPIYHLGEDIETGQAFYAMRFLGKQTLHDTIGEYHERRTEGDHDPMLLRRLLTDFVSICQAIGHAHSRKVIHRDLKPENVAIDSFGQVIVIDWGIAKVINELQTSDGQSSSRDSHLSNQSTMDGQVLGTPLYMAPEQAAGRIDELDERTDIYGLGAILFSILAGCGPHEHTRDSTKSVNGRELLTAIAGRPSPKASDVNPDVDPSLSAICAKAMARRQYARYQSASELAEEVQRWMAGENVKAYRERPEQRIARWIQQHRIASQLVGLTLVACLVALTVFVVDSHTAQNAERQSSFDQMQAYKSELEVQLEATAESITKDVRFMSSLPPINGIINVRNDATDTESEEVWRDRLEMIYEEFLRANVEYLKISFTKISEGAAEDIVCVERNVRDPAYLRRVPASRLTTHNEPELLAMVSKLSRGDVLLAVRGADEKADDHIEEGVRLVAITPIYDDSSGVLFGAAVIAIDLRHQVVEFLTRLDQGTAAIQVTDRQGKVWVRDTPQSGVVEANKATSITDELPELKSFYADDNAKHYSNDNEGVIASKILLDHFNSQTTVGIVLKLVE</sequence>
<dbReference type="SMART" id="SM00220">
    <property type="entry name" value="S_TKc"/>
    <property type="match status" value="1"/>
</dbReference>
<keyword evidence="4" id="KW-0067">ATP-binding</keyword>
<dbReference type="AlphaFoldDB" id="A0A7V8V4C9"/>
<evidence type="ECO:0000256" key="1">
    <source>
        <dbReference type="ARBA" id="ARBA00022679"/>
    </source>
</evidence>
<dbReference type="Gene3D" id="3.30.450.20">
    <property type="entry name" value="PAS domain"/>
    <property type="match status" value="1"/>
</dbReference>
<protein>
    <submittedName>
        <fullName evidence="6">Serine/threonine-protein kinase PknD</fullName>
        <ecNumber evidence="6">2.7.11.1</ecNumber>
    </submittedName>
</protein>
<dbReference type="SUPFAM" id="SSF56112">
    <property type="entry name" value="Protein kinase-like (PK-like)"/>
    <property type="match status" value="1"/>
</dbReference>
<dbReference type="PROSITE" id="PS50011">
    <property type="entry name" value="PROTEIN_KINASE_DOM"/>
    <property type="match status" value="1"/>
</dbReference>
<dbReference type="SUPFAM" id="SSF103190">
    <property type="entry name" value="Sensory domain-like"/>
    <property type="match status" value="1"/>
</dbReference>
<dbReference type="GO" id="GO:0004674">
    <property type="term" value="F:protein serine/threonine kinase activity"/>
    <property type="evidence" value="ECO:0007669"/>
    <property type="project" value="UniProtKB-EC"/>
</dbReference>
<evidence type="ECO:0000256" key="4">
    <source>
        <dbReference type="ARBA" id="ARBA00022840"/>
    </source>
</evidence>
<reference evidence="6 7" key="1">
    <citation type="submission" date="2020-05" db="EMBL/GenBank/DDBJ databases">
        <title>Bremerella alba sp. nov., a novel planctomycete isolated from the surface of the macroalga Fucus spiralis.</title>
        <authorList>
            <person name="Godinho O."/>
            <person name="Botelho R."/>
            <person name="Albuquerque L."/>
            <person name="Wiegand S."/>
            <person name="Da Costa M.S."/>
            <person name="Lobo-Da-Cunha A."/>
            <person name="Jogler C."/>
            <person name="Lage O.M."/>
        </authorList>
    </citation>
    <scope>NUCLEOTIDE SEQUENCE [LARGE SCALE GENOMIC DNA]</scope>
    <source>
        <strain evidence="6 7">FF15</strain>
    </source>
</reference>
<dbReference type="PANTHER" id="PTHR43289:SF6">
    <property type="entry name" value="SERINE_THREONINE-PROTEIN KINASE NEKL-3"/>
    <property type="match status" value="1"/>
</dbReference>
<dbReference type="GO" id="GO:0005524">
    <property type="term" value="F:ATP binding"/>
    <property type="evidence" value="ECO:0007669"/>
    <property type="project" value="UniProtKB-KW"/>
</dbReference>
<keyword evidence="7" id="KW-1185">Reference proteome</keyword>
<dbReference type="Gene3D" id="1.10.510.10">
    <property type="entry name" value="Transferase(Phosphotransferase) domain 1"/>
    <property type="match status" value="1"/>
</dbReference>
<keyword evidence="2" id="KW-0547">Nucleotide-binding</keyword>
<keyword evidence="3 6" id="KW-0418">Kinase</keyword>
<dbReference type="EC" id="2.7.11.1" evidence="6"/>
<dbReference type="InterPro" id="IPR000719">
    <property type="entry name" value="Prot_kinase_dom"/>
</dbReference>
<proteinExistence type="predicted"/>
<evidence type="ECO:0000313" key="7">
    <source>
        <dbReference type="Proteomes" id="UP000551616"/>
    </source>
</evidence>
<evidence type="ECO:0000256" key="3">
    <source>
        <dbReference type="ARBA" id="ARBA00022777"/>
    </source>
</evidence>
<dbReference type="Pfam" id="PF00069">
    <property type="entry name" value="Pkinase"/>
    <property type="match status" value="1"/>
</dbReference>
<feature type="domain" description="Protein kinase" evidence="5">
    <location>
        <begin position="148"/>
        <end position="442"/>
    </location>
</feature>
<dbReference type="Proteomes" id="UP000551616">
    <property type="component" value="Unassembled WGS sequence"/>
</dbReference>
<dbReference type="CDD" id="cd14014">
    <property type="entry name" value="STKc_PknB_like"/>
    <property type="match status" value="1"/>
</dbReference>
<evidence type="ECO:0000256" key="2">
    <source>
        <dbReference type="ARBA" id="ARBA00022741"/>
    </source>
</evidence>
<dbReference type="InterPro" id="IPR029151">
    <property type="entry name" value="Sensor-like_sf"/>
</dbReference>
<dbReference type="PANTHER" id="PTHR43289">
    <property type="entry name" value="MITOGEN-ACTIVATED PROTEIN KINASE KINASE KINASE 20-RELATED"/>
    <property type="match status" value="1"/>
</dbReference>
<comment type="caution">
    <text evidence="6">The sequence shown here is derived from an EMBL/GenBank/DDBJ whole genome shotgun (WGS) entry which is preliminary data.</text>
</comment>
<dbReference type="EMBL" id="JABRWO010000004">
    <property type="protein sequence ID" value="MBA2114646.1"/>
    <property type="molecule type" value="Genomic_DNA"/>
</dbReference>
<dbReference type="Gene3D" id="3.30.200.20">
    <property type="entry name" value="Phosphorylase Kinase, domain 1"/>
    <property type="match status" value="1"/>
</dbReference>
<dbReference type="InterPro" id="IPR011009">
    <property type="entry name" value="Kinase-like_dom_sf"/>
</dbReference>
<evidence type="ECO:0000313" key="6">
    <source>
        <dbReference type="EMBL" id="MBA2114646.1"/>
    </source>
</evidence>
<name>A0A7V8V4C9_9BACT</name>